<comment type="similarity">
    <text evidence="2">Belongs to the MAD2 family.</text>
</comment>
<evidence type="ECO:0000256" key="4">
    <source>
        <dbReference type="ARBA" id="ARBA00022776"/>
    </source>
</evidence>
<evidence type="ECO:0000256" key="3">
    <source>
        <dbReference type="ARBA" id="ARBA00022618"/>
    </source>
</evidence>
<dbReference type="EMBL" id="KZ819303">
    <property type="protein sequence ID" value="PWN95625.1"/>
    <property type="molecule type" value="Genomic_DNA"/>
</dbReference>
<dbReference type="GO" id="GO:0005737">
    <property type="term" value="C:cytoplasm"/>
    <property type="evidence" value="ECO:0007669"/>
    <property type="project" value="TreeGrafter"/>
</dbReference>
<evidence type="ECO:0000259" key="7">
    <source>
        <dbReference type="PROSITE" id="PS50815"/>
    </source>
</evidence>
<dbReference type="Proteomes" id="UP000245946">
    <property type="component" value="Unassembled WGS sequence"/>
</dbReference>
<keyword evidence="6" id="KW-0131">Cell cycle</keyword>
<sequence length="230" mass="25264">MSTAQAVAPTRQHLTLSGSSLLVRDFFCYSLQSILYQRALYPPEDFKAVRKYGLQMLVAIDDALATYIDAAMRQLAAWLEQGAVSRVVVAIVDTETGDTVERWQFDVDVVGEAVAESKLAKEEKKPVPPKASAANSGTYGAKTDAHVKAEIAAIIKQITASCTFLPMLEQQCSFSILAYTSTSTPIPLEWAESSARLISEGEAEQVRLRSFSTHVHRVDAMVAYRRGEDE</sequence>
<keyword evidence="4" id="KW-0498">Mitosis</keyword>
<gene>
    <name evidence="8" type="ORF">FA09DRAFT_331947</name>
</gene>
<dbReference type="GeneID" id="37270793"/>
<dbReference type="STRING" id="58919.A0A316Z5Y8"/>
<feature type="domain" description="HORMA" evidence="7">
    <location>
        <begin position="17"/>
        <end position="222"/>
    </location>
</feature>
<keyword evidence="3" id="KW-0132">Cell division</keyword>
<evidence type="ECO:0000313" key="9">
    <source>
        <dbReference type="Proteomes" id="UP000245946"/>
    </source>
</evidence>
<reference evidence="8 9" key="1">
    <citation type="journal article" date="2018" name="Mol. Biol. Evol.">
        <title>Broad Genomic Sampling Reveals a Smut Pathogenic Ancestry of the Fungal Clade Ustilaginomycotina.</title>
        <authorList>
            <person name="Kijpornyongpan T."/>
            <person name="Mondo S.J."/>
            <person name="Barry K."/>
            <person name="Sandor L."/>
            <person name="Lee J."/>
            <person name="Lipzen A."/>
            <person name="Pangilinan J."/>
            <person name="LaButti K."/>
            <person name="Hainaut M."/>
            <person name="Henrissat B."/>
            <person name="Grigoriev I.V."/>
            <person name="Spatafora J.W."/>
            <person name="Aime M.C."/>
        </authorList>
    </citation>
    <scope>NUCLEOTIDE SEQUENCE [LARGE SCALE GENOMIC DNA]</scope>
    <source>
        <strain evidence="8 9">MCA 4186</strain>
    </source>
</reference>
<dbReference type="GO" id="GO:0005654">
    <property type="term" value="C:nucleoplasm"/>
    <property type="evidence" value="ECO:0007669"/>
    <property type="project" value="TreeGrafter"/>
</dbReference>
<organism evidence="8 9">
    <name type="scientific">Tilletiopsis washingtonensis</name>
    <dbReference type="NCBI Taxonomy" id="58919"/>
    <lineage>
        <taxon>Eukaryota</taxon>
        <taxon>Fungi</taxon>
        <taxon>Dikarya</taxon>
        <taxon>Basidiomycota</taxon>
        <taxon>Ustilaginomycotina</taxon>
        <taxon>Exobasidiomycetes</taxon>
        <taxon>Entylomatales</taxon>
        <taxon>Entylomatales incertae sedis</taxon>
        <taxon>Tilletiopsis</taxon>
    </lineage>
</organism>
<evidence type="ECO:0000256" key="6">
    <source>
        <dbReference type="ARBA" id="ARBA00023306"/>
    </source>
</evidence>
<dbReference type="GO" id="GO:0007094">
    <property type="term" value="P:mitotic spindle assembly checkpoint signaling"/>
    <property type="evidence" value="ECO:0007669"/>
    <property type="project" value="TreeGrafter"/>
</dbReference>
<protein>
    <submittedName>
        <fullName evidence="8">Putative MAD2-spindle-assembly checkpoint protein</fullName>
    </submittedName>
</protein>
<keyword evidence="9" id="KW-1185">Reference proteome</keyword>
<dbReference type="SUPFAM" id="SSF56019">
    <property type="entry name" value="The spindle assembly checkpoint protein mad2"/>
    <property type="match status" value="1"/>
</dbReference>
<dbReference type="InterPro" id="IPR036570">
    <property type="entry name" value="HORMA_dom_sf"/>
</dbReference>
<accession>A0A316Z5Y8</accession>
<evidence type="ECO:0000256" key="1">
    <source>
        <dbReference type="ARBA" id="ARBA00004123"/>
    </source>
</evidence>
<keyword evidence="5" id="KW-0539">Nucleus</keyword>
<dbReference type="PANTHER" id="PTHR11842:SF11">
    <property type="entry name" value="MITOTIC SPINDLE ASSEMBLY CHECKPOINT PROTEIN MAD2A"/>
    <property type="match status" value="1"/>
</dbReference>
<dbReference type="PROSITE" id="PS50815">
    <property type="entry name" value="HORMA"/>
    <property type="match status" value="1"/>
</dbReference>
<dbReference type="InterPro" id="IPR003511">
    <property type="entry name" value="HORMA_dom"/>
</dbReference>
<evidence type="ECO:0000256" key="2">
    <source>
        <dbReference type="ARBA" id="ARBA00010348"/>
    </source>
</evidence>
<comment type="subcellular location">
    <subcellularLocation>
        <location evidence="1">Nucleus</location>
    </subcellularLocation>
</comment>
<dbReference type="InterPro" id="IPR045091">
    <property type="entry name" value="Mad2-like"/>
</dbReference>
<dbReference type="GO" id="GO:0051301">
    <property type="term" value="P:cell division"/>
    <property type="evidence" value="ECO:0007669"/>
    <property type="project" value="UniProtKB-KW"/>
</dbReference>
<evidence type="ECO:0000256" key="5">
    <source>
        <dbReference type="ARBA" id="ARBA00023242"/>
    </source>
</evidence>
<name>A0A316Z5Y8_9BASI</name>
<dbReference type="OrthoDB" id="1806at2759"/>
<dbReference type="AlphaFoldDB" id="A0A316Z5Y8"/>
<dbReference type="RefSeq" id="XP_025595904.1">
    <property type="nucleotide sequence ID" value="XM_025743249.1"/>
</dbReference>
<dbReference type="GO" id="GO:0000776">
    <property type="term" value="C:kinetochore"/>
    <property type="evidence" value="ECO:0007669"/>
    <property type="project" value="TreeGrafter"/>
</dbReference>
<dbReference type="Pfam" id="PF02301">
    <property type="entry name" value="HORMA"/>
    <property type="match status" value="1"/>
</dbReference>
<dbReference type="PANTHER" id="PTHR11842">
    <property type="entry name" value="MITOTIC SPINDLE ASSEMBLY CHECKPOINT PROTEIN MAD2"/>
    <property type="match status" value="1"/>
</dbReference>
<proteinExistence type="inferred from homology"/>
<dbReference type="Gene3D" id="3.30.900.10">
    <property type="entry name" value="HORMA domain"/>
    <property type="match status" value="1"/>
</dbReference>
<evidence type="ECO:0000313" key="8">
    <source>
        <dbReference type="EMBL" id="PWN95625.1"/>
    </source>
</evidence>